<proteinExistence type="inferred from homology"/>
<dbReference type="PANTHER" id="PTHR34047:SF8">
    <property type="entry name" value="PROTEIN YKFC"/>
    <property type="match status" value="1"/>
</dbReference>
<dbReference type="InterPro" id="IPR051083">
    <property type="entry name" value="GrpII_Intron_Splice-Mob/Def"/>
</dbReference>
<name>A0A1I2I709_9BACT</name>
<evidence type="ECO:0000313" key="2">
    <source>
        <dbReference type="EMBL" id="SFF38014.1"/>
    </source>
</evidence>
<evidence type="ECO:0000313" key="3">
    <source>
        <dbReference type="Proteomes" id="UP000199400"/>
    </source>
</evidence>
<comment type="similarity">
    <text evidence="1">Belongs to the bacterial reverse transcriptase family.</text>
</comment>
<sequence>MPGTSEPIRISTKQDRIAELARQIQGAALRTLAHNIDREWLKAAHAVTRKDAAAGVDGTTAKDYERDLEANLERLLDAAKAGTYRAPPVRRVLIPKGEGKMRPLGIPTHEDKVLQRAVAMVLEPIYEQEFYDFS</sequence>
<protein>
    <recommendedName>
        <fullName evidence="4">Reverse transcriptase (RNA-dependent DNA polymerase)</fullName>
    </recommendedName>
</protein>
<dbReference type="STRING" id="54.SAMN02745121_08484"/>
<keyword evidence="3" id="KW-1185">Reference proteome</keyword>
<evidence type="ECO:0008006" key="4">
    <source>
        <dbReference type="Google" id="ProtNLM"/>
    </source>
</evidence>
<dbReference type="EMBL" id="FOMX01000057">
    <property type="protein sequence ID" value="SFF38014.1"/>
    <property type="molecule type" value="Genomic_DNA"/>
</dbReference>
<dbReference type="Proteomes" id="UP000199400">
    <property type="component" value="Unassembled WGS sequence"/>
</dbReference>
<organism evidence="2 3">
    <name type="scientific">Nannocystis exedens</name>
    <dbReference type="NCBI Taxonomy" id="54"/>
    <lineage>
        <taxon>Bacteria</taxon>
        <taxon>Pseudomonadati</taxon>
        <taxon>Myxococcota</taxon>
        <taxon>Polyangia</taxon>
        <taxon>Nannocystales</taxon>
        <taxon>Nannocystaceae</taxon>
        <taxon>Nannocystis</taxon>
    </lineage>
</organism>
<evidence type="ECO:0000256" key="1">
    <source>
        <dbReference type="ARBA" id="ARBA00034120"/>
    </source>
</evidence>
<reference evidence="3" key="1">
    <citation type="submission" date="2016-10" db="EMBL/GenBank/DDBJ databases">
        <authorList>
            <person name="Varghese N."/>
            <person name="Submissions S."/>
        </authorList>
    </citation>
    <scope>NUCLEOTIDE SEQUENCE [LARGE SCALE GENOMIC DNA]</scope>
    <source>
        <strain evidence="3">ATCC 25963</strain>
    </source>
</reference>
<dbReference type="PANTHER" id="PTHR34047">
    <property type="entry name" value="NUCLEAR INTRON MATURASE 1, MITOCHONDRIAL-RELATED"/>
    <property type="match status" value="1"/>
</dbReference>
<accession>A0A1I2I709</accession>
<dbReference type="InterPro" id="IPR043502">
    <property type="entry name" value="DNA/RNA_pol_sf"/>
</dbReference>
<gene>
    <name evidence="2" type="ORF">SAMN02745121_08484</name>
</gene>
<dbReference type="RefSeq" id="WP_245913871.1">
    <property type="nucleotide sequence ID" value="NZ_FOMX01000057.1"/>
</dbReference>
<dbReference type="SUPFAM" id="SSF56672">
    <property type="entry name" value="DNA/RNA polymerases"/>
    <property type="match status" value="1"/>
</dbReference>
<dbReference type="AlphaFoldDB" id="A0A1I2I709"/>